<dbReference type="GO" id="GO:0015643">
    <property type="term" value="F:toxic substance binding"/>
    <property type="evidence" value="ECO:0007669"/>
    <property type="project" value="InterPro"/>
</dbReference>
<keyword evidence="3" id="KW-1185">Reference proteome</keyword>
<evidence type="ECO:0000259" key="1">
    <source>
        <dbReference type="Pfam" id="PF09204"/>
    </source>
</evidence>
<evidence type="ECO:0000313" key="3">
    <source>
        <dbReference type="Proteomes" id="UP000467236"/>
    </source>
</evidence>
<dbReference type="Proteomes" id="UP000467236">
    <property type="component" value="Chromosome"/>
</dbReference>
<feature type="domain" description="Colicin D immunity protein" evidence="1">
    <location>
        <begin position="11"/>
        <end position="94"/>
    </location>
</feature>
<dbReference type="KEGG" id="mshj:MSHI_30310"/>
<dbReference type="Gene3D" id="1.20.120.650">
    <property type="entry name" value="Colicin D"/>
    <property type="match status" value="1"/>
</dbReference>
<sequence>MSSSSAAVRRMTAKYRELISSFINREISAQHFESSYLALFKHGKDQFPGPEFNVLEGLFFDVDDYVADPELRRDVHGLDDEELRACAREAYRKLYET</sequence>
<protein>
    <recommendedName>
        <fullName evidence="1">Colicin D immunity protein domain-containing protein</fullName>
    </recommendedName>
</protein>
<gene>
    <name evidence="2" type="ORF">MSHI_30310</name>
</gene>
<dbReference type="InterPro" id="IPR015287">
    <property type="entry name" value="Colicin_D_immunity_dom"/>
</dbReference>
<dbReference type="Pfam" id="PF09204">
    <property type="entry name" value="Colicin_immun"/>
    <property type="match status" value="1"/>
</dbReference>
<dbReference type="GO" id="GO:0030153">
    <property type="term" value="P:bacteriocin immunity"/>
    <property type="evidence" value="ECO:0007669"/>
    <property type="project" value="InterPro"/>
</dbReference>
<accession>A0A7I7MSF4</accession>
<dbReference type="AlphaFoldDB" id="A0A7I7MSF4"/>
<proteinExistence type="predicted"/>
<name>A0A7I7MSF4_9MYCO</name>
<dbReference type="InterPro" id="IPR036471">
    <property type="entry name" value="Colicin_D_sf"/>
</dbReference>
<dbReference type="EMBL" id="AP022575">
    <property type="protein sequence ID" value="BBX75125.1"/>
    <property type="molecule type" value="Genomic_DNA"/>
</dbReference>
<reference evidence="2 3" key="1">
    <citation type="journal article" date="2019" name="Emerg. Microbes Infect.">
        <title>Comprehensive subspecies identification of 175 nontuberculous mycobacteria species based on 7547 genomic profiles.</title>
        <authorList>
            <person name="Matsumoto Y."/>
            <person name="Kinjo T."/>
            <person name="Motooka D."/>
            <person name="Nabeya D."/>
            <person name="Jung N."/>
            <person name="Uechi K."/>
            <person name="Horii T."/>
            <person name="Iida T."/>
            <person name="Fujita J."/>
            <person name="Nakamura S."/>
        </authorList>
    </citation>
    <scope>NUCLEOTIDE SEQUENCE [LARGE SCALE GENOMIC DNA]</scope>
    <source>
        <strain evidence="2 3">JCM 14233</strain>
    </source>
</reference>
<organism evidence="2 3">
    <name type="scientific">Mycobacterium shinjukuense</name>
    <dbReference type="NCBI Taxonomy" id="398694"/>
    <lineage>
        <taxon>Bacteria</taxon>
        <taxon>Bacillati</taxon>
        <taxon>Actinomycetota</taxon>
        <taxon>Actinomycetes</taxon>
        <taxon>Mycobacteriales</taxon>
        <taxon>Mycobacteriaceae</taxon>
        <taxon>Mycobacterium</taxon>
    </lineage>
</organism>
<evidence type="ECO:0000313" key="2">
    <source>
        <dbReference type="EMBL" id="BBX75125.1"/>
    </source>
</evidence>